<gene>
    <name evidence="2" type="ORF">N868_06100</name>
</gene>
<comment type="caution">
    <text evidence="2">The sequence shown here is derived from an EMBL/GenBank/DDBJ whole genome shotgun (WGS) entry which is preliminary data.</text>
</comment>
<evidence type="ECO:0000313" key="3">
    <source>
        <dbReference type="Proteomes" id="UP000029839"/>
    </source>
</evidence>
<name>A0A0A0BV91_9CELL</name>
<feature type="region of interest" description="Disordered" evidence="1">
    <location>
        <begin position="232"/>
        <end position="251"/>
    </location>
</feature>
<evidence type="ECO:0000256" key="1">
    <source>
        <dbReference type="SAM" id="MobiDB-lite"/>
    </source>
</evidence>
<feature type="non-terminal residue" evidence="2">
    <location>
        <position position="1"/>
    </location>
</feature>
<dbReference type="EMBL" id="AXCY01000013">
    <property type="protein sequence ID" value="KGM11831.1"/>
    <property type="molecule type" value="Genomic_DNA"/>
</dbReference>
<reference evidence="2 3" key="1">
    <citation type="submission" date="2013-08" db="EMBL/GenBank/DDBJ databases">
        <title>Genome sequencing of Cellulomonas carbonis T26.</title>
        <authorList>
            <person name="Chen F."/>
            <person name="Li Y."/>
            <person name="Wang G."/>
        </authorList>
    </citation>
    <scope>NUCLEOTIDE SEQUENCE [LARGE SCALE GENOMIC DNA]</scope>
    <source>
        <strain evidence="2 3">T26</strain>
    </source>
</reference>
<sequence length="368" mass="40633">WWAASVPADVPREEDCWDEHRLEHAFALRSSTLPTVELRSEEYPGGRLDWPALDALDAVDAGGAEAGTPEVVEQRALPAPARFGGMPAPRFWEMEDARFDPGAVDAGPIDLGRLMLVSFATVYGNDWFVLPVRTPVASLSRITRFTVHDVFGEVTELSAVGADHDGWNLFALTSAGADLEPGQERPTSPWFLLAPALPDWLESPPTDVAFLMRDEMANVAWAVEAVVADDHGRPRDLDRPASAEPGTRAGDHPLYRVVSEVPDHWFPLVPEQLADQESVRLRVVPVTRLVEDHAVEAAPLGPLVPPLGSWLHEEEVPRAGVQVVRTWQLARWHDGSRHVWRSRRKVTGRGEGASGLAFDRLVPVDRRT</sequence>
<accession>A0A0A0BV91</accession>
<organism evidence="2 3">
    <name type="scientific">Cellulomonas carbonis T26</name>
    <dbReference type="NCBI Taxonomy" id="947969"/>
    <lineage>
        <taxon>Bacteria</taxon>
        <taxon>Bacillati</taxon>
        <taxon>Actinomycetota</taxon>
        <taxon>Actinomycetes</taxon>
        <taxon>Micrococcales</taxon>
        <taxon>Cellulomonadaceae</taxon>
        <taxon>Cellulomonas</taxon>
    </lineage>
</organism>
<dbReference type="AlphaFoldDB" id="A0A0A0BV91"/>
<dbReference type="Proteomes" id="UP000029839">
    <property type="component" value="Unassembled WGS sequence"/>
</dbReference>
<proteinExistence type="predicted"/>
<reference evidence="2 3" key="2">
    <citation type="journal article" date="2015" name="Stand. Genomic Sci.">
        <title>Draft genome sequence of Cellulomonas carbonis T26(T) and comparative analysis of six Cellulomonas genomes.</title>
        <authorList>
            <person name="Zhuang W."/>
            <person name="Zhang S."/>
            <person name="Xia X."/>
            <person name="Wang G."/>
        </authorList>
    </citation>
    <scope>NUCLEOTIDE SEQUENCE [LARGE SCALE GENOMIC DNA]</scope>
    <source>
        <strain evidence="2 3">T26</strain>
    </source>
</reference>
<protein>
    <submittedName>
        <fullName evidence="2">Uncharacterized protein</fullName>
    </submittedName>
</protein>
<dbReference type="RefSeq" id="WP_043603842.1">
    <property type="nucleotide sequence ID" value="NZ_AXCY01000013.1"/>
</dbReference>
<keyword evidence="3" id="KW-1185">Reference proteome</keyword>
<feature type="compositionally biased region" description="Basic and acidic residues" evidence="1">
    <location>
        <begin position="232"/>
        <end position="241"/>
    </location>
</feature>
<evidence type="ECO:0000313" key="2">
    <source>
        <dbReference type="EMBL" id="KGM11831.1"/>
    </source>
</evidence>